<sequence length="254" mass="27911">MAARAPFNVTERAPKTGAVTPHSPWHSPVPYLFGGLAAMLGLIAFALLILACSYWKLSGYLESSNEGGERDLEAGEGENKSGDGSEKKPVAFEEKILVIMAGEVKPTFLATPMASRSTSFGDTSSEKSCSCSSEESEKLESVNDVQMVKQGDNDEDHQVQSGDTDSHESSSMTLQIRKQNSTRNKKVSRQKAGRHASRSGRTWLWRQVCIPHSLLVCDGHCTELWSCTIYGQITRPSLLYELWTMEVYMGSIVP</sequence>
<keyword evidence="5" id="KW-0029">Amino-acid transport</keyword>
<keyword evidence="6 9" id="KW-1133">Transmembrane helix</keyword>
<feature type="compositionally biased region" description="Polar residues" evidence="8">
    <location>
        <begin position="114"/>
        <end position="123"/>
    </location>
</feature>
<reference evidence="11" key="1">
    <citation type="journal article" date="2019" name="Gigascience">
        <title>De novo genome assembly of the endangered Acer yangbiense, a plant species with extremely small populations endemic to Yunnan Province, China.</title>
        <authorList>
            <person name="Yang J."/>
            <person name="Wariss H.M."/>
            <person name="Tao L."/>
            <person name="Zhang R."/>
            <person name="Yun Q."/>
            <person name="Hollingsworth P."/>
            <person name="Dao Z."/>
            <person name="Luo G."/>
            <person name="Guo H."/>
            <person name="Ma Y."/>
            <person name="Sun W."/>
        </authorList>
    </citation>
    <scope>NUCLEOTIDE SEQUENCE [LARGE SCALE GENOMIC DNA]</scope>
    <source>
        <strain evidence="11">cv. br00</strain>
    </source>
</reference>
<dbReference type="Proteomes" id="UP000326939">
    <property type="component" value="Chromosome 6"/>
</dbReference>
<evidence type="ECO:0000256" key="2">
    <source>
        <dbReference type="ARBA" id="ARBA00009977"/>
    </source>
</evidence>
<evidence type="ECO:0000256" key="4">
    <source>
        <dbReference type="ARBA" id="ARBA00022692"/>
    </source>
</evidence>
<feature type="compositionally biased region" description="Basic and acidic residues" evidence="8">
    <location>
        <begin position="67"/>
        <end position="87"/>
    </location>
</feature>
<keyword evidence="11" id="KW-1185">Reference proteome</keyword>
<proteinExistence type="inferred from homology"/>
<dbReference type="InterPro" id="IPR040359">
    <property type="entry name" value="GDU"/>
</dbReference>
<comment type="caution">
    <text evidence="10">The sequence shown here is derived from an EMBL/GenBank/DDBJ whole genome shotgun (WGS) entry which is preliminary data.</text>
</comment>
<evidence type="ECO:0000256" key="3">
    <source>
        <dbReference type="ARBA" id="ARBA00022448"/>
    </source>
</evidence>
<dbReference type="AlphaFoldDB" id="A0A5N5MC72"/>
<dbReference type="GO" id="GO:0006865">
    <property type="term" value="P:amino acid transport"/>
    <property type="evidence" value="ECO:0007669"/>
    <property type="project" value="UniProtKB-KW"/>
</dbReference>
<comment type="similarity">
    <text evidence="2">Belongs to the GLUTAMINE DUMPER 1 (TC 9.B.60) family.</text>
</comment>
<evidence type="ECO:0000313" key="11">
    <source>
        <dbReference type="Proteomes" id="UP000326939"/>
    </source>
</evidence>
<evidence type="ECO:0000256" key="8">
    <source>
        <dbReference type="SAM" id="MobiDB-lite"/>
    </source>
</evidence>
<keyword evidence="4 9" id="KW-0812">Transmembrane</keyword>
<feature type="compositionally biased region" description="Polar residues" evidence="8">
    <location>
        <begin position="159"/>
        <end position="182"/>
    </location>
</feature>
<feature type="region of interest" description="Disordered" evidence="8">
    <location>
        <begin position="1"/>
        <end position="22"/>
    </location>
</feature>
<dbReference type="EMBL" id="VDCV01000006">
    <property type="protein sequence ID" value="KAB5552715.1"/>
    <property type="molecule type" value="Genomic_DNA"/>
</dbReference>
<evidence type="ECO:0000256" key="9">
    <source>
        <dbReference type="SAM" id="Phobius"/>
    </source>
</evidence>
<evidence type="ECO:0000256" key="6">
    <source>
        <dbReference type="ARBA" id="ARBA00022989"/>
    </source>
</evidence>
<dbReference type="GO" id="GO:0016020">
    <property type="term" value="C:membrane"/>
    <property type="evidence" value="ECO:0007669"/>
    <property type="project" value="UniProtKB-SubCell"/>
</dbReference>
<evidence type="ECO:0008006" key="12">
    <source>
        <dbReference type="Google" id="ProtNLM"/>
    </source>
</evidence>
<evidence type="ECO:0000256" key="7">
    <source>
        <dbReference type="ARBA" id="ARBA00023136"/>
    </source>
</evidence>
<dbReference type="GO" id="GO:0080143">
    <property type="term" value="P:regulation of amino acid export"/>
    <property type="evidence" value="ECO:0007669"/>
    <property type="project" value="InterPro"/>
</dbReference>
<feature type="region of interest" description="Disordered" evidence="8">
    <location>
        <begin position="114"/>
        <end position="195"/>
    </location>
</feature>
<keyword evidence="3" id="KW-0813">Transport</keyword>
<feature type="region of interest" description="Disordered" evidence="8">
    <location>
        <begin position="65"/>
        <end position="87"/>
    </location>
</feature>
<evidence type="ECO:0000256" key="1">
    <source>
        <dbReference type="ARBA" id="ARBA00004167"/>
    </source>
</evidence>
<dbReference type="PANTHER" id="PTHR33228">
    <property type="entry name" value="PROTEIN GLUTAMINE DUMPER 4-RELATED"/>
    <property type="match status" value="1"/>
</dbReference>
<accession>A0A5N5MC72</accession>
<organism evidence="10 11">
    <name type="scientific">Salix brachista</name>
    <dbReference type="NCBI Taxonomy" id="2182728"/>
    <lineage>
        <taxon>Eukaryota</taxon>
        <taxon>Viridiplantae</taxon>
        <taxon>Streptophyta</taxon>
        <taxon>Embryophyta</taxon>
        <taxon>Tracheophyta</taxon>
        <taxon>Spermatophyta</taxon>
        <taxon>Magnoliopsida</taxon>
        <taxon>eudicotyledons</taxon>
        <taxon>Gunneridae</taxon>
        <taxon>Pentapetalae</taxon>
        <taxon>rosids</taxon>
        <taxon>fabids</taxon>
        <taxon>Malpighiales</taxon>
        <taxon>Salicaceae</taxon>
        <taxon>Saliceae</taxon>
        <taxon>Salix</taxon>
    </lineage>
</organism>
<gene>
    <name evidence="10" type="ORF">DKX38_010026</name>
</gene>
<name>A0A5N5MC72_9ROSI</name>
<keyword evidence="7 9" id="KW-0472">Membrane</keyword>
<evidence type="ECO:0000256" key="5">
    <source>
        <dbReference type="ARBA" id="ARBA00022970"/>
    </source>
</evidence>
<feature type="compositionally biased region" description="Basic residues" evidence="8">
    <location>
        <begin position="183"/>
        <end position="195"/>
    </location>
</feature>
<comment type="subcellular location">
    <subcellularLocation>
        <location evidence="1">Membrane</location>
        <topology evidence="1">Single-pass membrane protein</topology>
    </subcellularLocation>
</comment>
<evidence type="ECO:0000313" key="10">
    <source>
        <dbReference type="EMBL" id="KAB5552715.1"/>
    </source>
</evidence>
<feature type="transmembrane region" description="Helical" evidence="9">
    <location>
        <begin position="31"/>
        <end position="55"/>
    </location>
</feature>
<dbReference type="PANTHER" id="PTHR33228:SF77">
    <property type="entry name" value="PROTEIN GLUTAMINE DUMPER 2"/>
    <property type="match status" value="1"/>
</dbReference>
<protein>
    <recommendedName>
        <fullName evidence="12">Protein GLUTAMINE DUMPER 3</fullName>
    </recommendedName>
</protein>